<reference evidence="4" key="1">
    <citation type="submission" date="2024-10" db="EMBL/GenBank/DDBJ databases">
        <authorList>
            <person name="Ryan C."/>
        </authorList>
    </citation>
    <scope>NUCLEOTIDE SEQUENCE [LARGE SCALE GENOMIC DNA]</scope>
</reference>
<sequence length="234" mass="25379">MNPPKNIRSTNTEPILSPLHEASIGTTTMPIKNPSSERKPIFHAPQEPSNMPMSHNSTLPNCMEQSFPLSSLLPHTVPVTPVSSVPFRFTANSSNQQETFSSEHNFLTTPVSDYLSFSDHMAIMSMDAPPISSLLQGDPVAVLHAHLNTIQGSDLGPIFEDPTQVPVKETVGASDKVVQGMSSTMMKSEGDRDIYECKICFAKFFSPQALGGHMSHHSKAKKKEGKSTASTGTN</sequence>
<proteinExistence type="predicted"/>
<feature type="region of interest" description="Disordered" evidence="2">
    <location>
        <begin position="1"/>
        <end position="51"/>
    </location>
</feature>
<keyword evidence="1" id="KW-0862">Zinc</keyword>
<keyword evidence="1" id="KW-0479">Metal-binding</keyword>
<dbReference type="AlphaFoldDB" id="A0ABC8ZNB7"/>
<dbReference type="EMBL" id="OZ075129">
    <property type="protein sequence ID" value="CAL4963788.1"/>
    <property type="molecule type" value="Genomic_DNA"/>
</dbReference>
<dbReference type="GO" id="GO:0008270">
    <property type="term" value="F:zinc ion binding"/>
    <property type="evidence" value="ECO:0007669"/>
    <property type="project" value="UniProtKB-KW"/>
</dbReference>
<evidence type="ECO:0000313" key="4">
    <source>
        <dbReference type="EMBL" id="CAL4963788.1"/>
    </source>
</evidence>
<dbReference type="Pfam" id="PF13912">
    <property type="entry name" value="zf-C2H2_6"/>
    <property type="match status" value="1"/>
</dbReference>
<dbReference type="PROSITE" id="PS50157">
    <property type="entry name" value="ZINC_FINGER_C2H2_2"/>
    <property type="match status" value="1"/>
</dbReference>
<keyword evidence="5" id="KW-1185">Reference proteome</keyword>
<dbReference type="Proteomes" id="UP001497457">
    <property type="component" value="Chromosome 19rd"/>
</dbReference>
<dbReference type="InterPro" id="IPR013087">
    <property type="entry name" value="Znf_C2H2_type"/>
</dbReference>
<dbReference type="Gene3D" id="3.30.160.60">
    <property type="entry name" value="Classic Zinc Finger"/>
    <property type="match status" value="1"/>
</dbReference>
<evidence type="ECO:0000256" key="1">
    <source>
        <dbReference type="PROSITE-ProRule" id="PRU00042"/>
    </source>
</evidence>
<gene>
    <name evidence="4" type="ORF">URODEC1_LOCUS46303</name>
</gene>
<feature type="compositionally biased region" description="Basic residues" evidence="2">
    <location>
        <begin position="214"/>
        <end position="224"/>
    </location>
</feature>
<evidence type="ECO:0000256" key="2">
    <source>
        <dbReference type="SAM" id="MobiDB-lite"/>
    </source>
</evidence>
<feature type="region of interest" description="Disordered" evidence="2">
    <location>
        <begin position="212"/>
        <end position="234"/>
    </location>
</feature>
<evidence type="ECO:0000259" key="3">
    <source>
        <dbReference type="PROSITE" id="PS50157"/>
    </source>
</evidence>
<evidence type="ECO:0000313" key="5">
    <source>
        <dbReference type="Proteomes" id="UP001497457"/>
    </source>
</evidence>
<protein>
    <recommendedName>
        <fullName evidence="3">C2H2-type domain-containing protein</fullName>
    </recommendedName>
</protein>
<keyword evidence="1" id="KW-0863">Zinc-finger</keyword>
<feature type="domain" description="C2H2-type" evidence="3">
    <location>
        <begin position="195"/>
        <end position="222"/>
    </location>
</feature>
<dbReference type="PROSITE" id="PS00028">
    <property type="entry name" value="ZINC_FINGER_C2H2_1"/>
    <property type="match status" value="1"/>
</dbReference>
<accession>A0ABC8ZNB7</accession>
<organism evidence="4 5">
    <name type="scientific">Urochloa decumbens</name>
    <dbReference type="NCBI Taxonomy" id="240449"/>
    <lineage>
        <taxon>Eukaryota</taxon>
        <taxon>Viridiplantae</taxon>
        <taxon>Streptophyta</taxon>
        <taxon>Embryophyta</taxon>
        <taxon>Tracheophyta</taxon>
        <taxon>Spermatophyta</taxon>
        <taxon>Magnoliopsida</taxon>
        <taxon>Liliopsida</taxon>
        <taxon>Poales</taxon>
        <taxon>Poaceae</taxon>
        <taxon>PACMAD clade</taxon>
        <taxon>Panicoideae</taxon>
        <taxon>Panicodae</taxon>
        <taxon>Paniceae</taxon>
        <taxon>Melinidinae</taxon>
        <taxon>Urochloa</taxon>
    </lineage>
</organism>
<feature type="compositionally biased region" description="Polar residues" evidence="2">
    <location>
        <begin position="24"/>
        <end position="34"/>
    </location>
</feature>
<name>A0ABC8ZNB7_9POAL</name>